<keyword evidence="6" id="KW-1185">Reference proteome</keyword>
<name>A0A316YY13_9BASI</name>
<feature type="region of interest" description="Disordered" evidence="3">
    <location>
        <begin position="973"/>
        <end position="1022"/>
    </location>
</feature>
<comment type="subcellular location">
    <subcellularLocation>
        <location evidence="2">Cytoplasm</location>
    </subcellularLocation>
</comment>
<feature type="region of interest" description="Disordered" evidence="3">
    <location>
        <begin position="529"/>
        <end position="562"/>
    </location>
</feature>
<feature type="compositionally biased region" description="Basic and acidic residues" evidence="3">
    <location>
        <begin position="551"/>
        <end position="562"/>
    </location>
</feature>
<evidence type="ECO:0000256" key="3">
    <source>
        <dbReference type="SAM" id="MobiDB-lite"/>
    </source>
</evidence>
<dbReference type="InterPro" id="IPR023231">
    <property type="entry name" value="GSKIP_dom_sf"/>
</dbReference>
<dbReference type="HAMAP" id="MF_03013">
    <property type="entry name" value="CLU"/>
    <property type="match status" value="1"/>
</dbReference>
<dbReference type="STRING" id="215250.A0A316YY13"/>
<comment type="subunit">
    <text evidence="2">May associate with the eukaryotic translation initiation factor 3 (eIF-3) complex.</text>
</comment>
<feature type="region of interest" description="Disordered" evidence="3">
    <location>
        <begin position="705"/>
        <end position="724"/>
    </location>
</feature>
<feature type="region of interest" description="Disordered" evidence="3">
    <location>
        <begin position="1356"/>
        <end position="1421"/>
    </location>
</feature>
<evidence type="ECO:0000256" key="2">
    <source>
        <dbReference type="HAMAP-Rule" id="MF_03013"/>
    </source>
</evidence>
<dbReference type="InterPro" id="IPR033646">
    <property type="entry name" value="CLU-central"/>
</dbReference>
<keyword evidence="2" id="KW-0694">RNA-binding</keyword>
<dbReference type="InterPro" id="IPR027523">
    <property type="entry name" value="CLU_prot"/>
</dbReference>
<dbReference type="PANTHER" id="PTHR12601:SF6">
    <property type="entry name" value="CLUSTERED MITOCHONDRIA PROTEIN HOMOLOG"/>
    <property type="match status" value="1"/>
</dbReference>
<feature type="compositionally biased region" description="Low complexity" evidence="3">
    <location>
        <begin position="987"/>
        <end position="999"/>
    </location>
</feature>
<dbReference type="GO" id="GO:0048312">
    <property type="term" value="P:intracellular distribution of mitochondria"/>
    <property type="evidence" value="ECO:0007669"/>
    <property type="project" value="TreeGrafter"/>
</dbReference>
<dbReference type="InterPro" id="IPR025697">
    <property type="entry name" value="CLU_dom"/>
</dbReference>
<dbReference type="Pfam" id="PF12807">
    <property type="entry name" value="eIF3_p135"/>
    <property type="match status" value="1"/>
</dbReference>
<comment type="function">
    <text evidence="2">mRNA-binding protein involved in proper cytoplasmic distribution of mitochondria.</text>
</comment>
<organism evidence="5 6">
    <name type="scientific">Acaromyces ingoldii</name>
    <dbReference type="NCBI Taxonomy" id="215250"/>
    <lineage>
        <taxon>Eukaryota</taxon>
        <taxon>Fungi</taxon>
        <taxon>Dikarya</taxon>
        <taxon>Basidiomycota</taxon>
        <taxon>Ustilaginomycotina</taxon>
        <taxon>Exobasidiomycetes</taxon>
        <taxon>Exobasidiales</taxon>
        <taxon>Cryptobasidiaceae</taxon>
        <taxon>Acaromyces</taxon>
    </lineage>
</organism>
<dbReference type="Proteomes" id="UP000245768">
    <property type="component" value="Unassembled WGS sequence"/>
</dbReference>
<feature type="domain" description="Clu" evidence="4">
    <location>
        <begin position="360"/>
        <end position="648"/>
    </location>
</feature>
<feature type="compositionally biased region" description="Basic and acidic residues" evidence="3">
    <location>
        <begin position="1367"/>
        <end position="1377"/>
    </location>
</feature>
<dbReference type="InterPro" id="IPR011990">
    <property type="entry name" value="TPR-like_helical_dom_sf"/>
</dbReference>
<gene>
    <name evidence="2" type="primary">CLU1</name>
    <name evidence="2" type="synonym">TIF31</name>
    <name evidence="5" type="ORF">FA10DRAFT_264605</name>
</gene>
<proteinExistence type="inferred from homology"/>
<dbReference type="GO" id="GO:0005737">
    <property type="term" value="C:cytoplasm"/>
    <property type="evidence" value="ECO:0007669"/>
    <property type="project" value="UniProtKB-SubCell"/>
</dbReference>
<dbReference type="Gene3D" id="1.25.40.10">
    <property type="entry name" value="Tetratricopeptide repeat domain"/>
    <property type="match status" value="1"/>
</dbReference>
<dbReference type="PROSITE" id="PS51823">
    <property type="entry name" value="CLU"/>
    <property type="match status" value="1"/>
</dbReference>
<dbReference type="Pfam" id="PF13374">
    <property type="entry name" value="TPR_10"/>
    <property type="match status" value="2"/>
</dbReference>
<dbReference type="SUPFAM" id="SSF48452">
    <property type="entry name" value="TPR-like"/>
    <property type="match status" value="1"/>
</dbReference>
<dbReference type="GO" id="GO:0007005">
    <property type="term" value="P:mitochondrion organization"/>
    <property type="evidence" value="ECO:0007669"/>
    <property type="project" value="UniProtKB-UniRule"/>
</dbReference>
<evidence type="ECO:0000313" key="6">
    <source>
        <dbReference type="Proteomes" id="UP000245768"/>
    </source>
</evidence>
<comment type="similarity">
    <text evidence="2">Belongs to the CLU family.</text>
</comment>
<dbReference type="Pfam" id="PF13424">
    <property type="entry name" value="TPR_12"/>
    <property type="match status" value="1"/>
</dbReference>
<feature type="compositionally biased region" description="Low complexity" evidence="3">
    <location>
        <begin position="1391"/>
        <end position="1406"/>
    </location>
</feature>
<dbReference type="Pfam" id="PF13236">
    <property type="entry name" value="CLU"/>
    <property type="match status" value="1"/>
</dbReference>
<evidence type="ECO:0000259" key="4">
    <source>
        <dbReference type="PROSITE" id="PS51823"/>
    </source>
</evidence>
<protein>
    <recommendedName>
        <fullName evidence="2">Clustered mitochondria protein homolog</fullName>
    </recommendedName>
    <alternativeName>
        <fullName evidence="2">Protein TIF31 homolog</fullName>
    </alternativeName>
</protein>
<dbReference type="PANTHER" id="PTHR12601">
    <property type="entry name" value="EUKARYOTIC TRANSLATION INITIATION FACTOR 3 SUBUNIT EIF-3"/>
    <property type="match status" value="1"/>
</dbReference>
<sequence length="1421" mass="154865">MASSEADGAQVAVQAQDAGVDEELLPFELSLYFPPRPLLPAGHVAAGLPETPAPLKVAVTPQETLNDLRITITDSPEGYWLGAFCFRKKAVKAPSSTTTNGASTPAQLGDVVGEWVELKEVFEGVPRDQRELYIAHVAFNEAEARAHVQRLRELLSGGQSDPSTIGIDGGLSVHDAIKNPELWEAEREAGKKVAPKSKETKPDPSTQEKTPFSDWAGVQEATKMVNLVPPQARSERSFPQCLRHLSVAAWNPPPHHLRIQQGHLLYLHVVTLEGDTLFVTASSQGFYINRSTAARFDPSPRPGNESFASCSLFDVLCGVSPLFLANFAKLFQDPASQRDYFAVVPVSNCLPAHPWLARDHAHSADSLRNQAAYLLTGATSADALDGTRDWNDEIQSTRELPRSTLAERLMRDRVLNRVYAEFSLAAARAVPRVAAGEVQAMNPMDAPEAQMFIVNNLFISKGVDGVDIYPHMGGDEAAHVAVSKDVQGIRILNNLDVEGLCLLGTVVIDWKGQRWVAQTVVPGLFRRRDDEEEVEEEGKENKDTEDTEKEGEEKKVDGAEKKVDAKDDTQVIYGGVEGPEIIHDDTSFHNLFGRVARTLHLALHNVKDAKGDEHSLWLSVDSKGLRGADGRKYALDLARLHPVDIEWLENDMEGAVISGDSAELISSSEPKETYPHRMTLLRQELLEIHWDHEFRAWAREELASRQQGKKEGDKEEEEAPKLDASKFSLSFNPDAFVEFKAEDKPAVLVDDESDPSVAAVRKASKFIRETSIPRLVTDVATGLHTTQDGASLTRQLHARGISIRYLGHVARLCHPSQRGKLNQELLEKAGPGVEGFLKPFLTIVHHEMVVRAAKRILRSLVKNVEQTQVAACISHFLNCLLGSSVEPMPSADYAPSPFAGADEVAPAWTKLTPEALNKDIESQIRRRYRYQLPRLYLETELRKPQLQRDVCQRCGIQLKLREYSFERVALANGHASEDSQEEKPVEGAAASAGGSNTASSKKKRKGKGSGVASAEGRQRTTSFEPSDVLNLLPVIKDSTPKSTLAEEAFEAGRISMGRGDRALGVELMTEGVGFHEQVYGVVHPEVARCYAVFATILHHYASVIAVETAEKQRQAVAEGGKAEDVQLPEISEQVSVANALRYQRQAVTVSERSLGLDHPETLAQWVNLAVLERLEGNVDASLRCQQRVLDLWSIIYGADHPECVNALNNIALTLQNARRFDSSLKVYQAAHELALKLFGPDSINTAHLAHELSQALTLCGDLKKALSVEKEANRVFEARLGKDDNQTKESEALLSNLAASAVRVAKMEEAQKQREARGGGFGLGQLQSARGAAGTSAQRIAGATSARTGAAAAAATASASIATPRPDMSDRSVDELVKFIQGGSGAGPGAGAASSANQSSSSSSSGNKKKAKTGMKLKKRH</sequence>
<dbReference type="SUPFAM" id="SSF103107">
    <property type="entry name" value="Hypothetical protein c14orf129, hspc210"/>
    <property type="match status" value="1"/>
</dbReference>
<dbReference type="GO" id="GO:0003729">
    <property type="term" value="F:mRNA binding"/>
    <property type="evidence" value="ECO:0007669"/>
    <property type="project" value="TreeGrafter"/>
</dbReference>
<feature type="compositionally biased region" description="Basic residues" evidence="3">
    <location>
        <begin position="1407"/>
        <end position="1421"/>
    </location>
</feature>
<feature type="compositionally biased region" description="Basic and acidic residues" evidence="3">
    <location>
        <begin position="975"/>
        <end position="985"/>
    </location>
</feature>
<reference evidence="5 6" key="1">
    <citation type="journal article" date="2018" name="Mol. Biol. Evol.">
        <title>Broad Genomic Sampling Reveals a Smut Pathogenic Ancestry of the Fungal Clade Ustilaginomycotina.</title>
        <authorList>
            <person name="Kijpornyongpan T."/>
            <person name="Mondo S.J."/>
            <person name="Barry K."/>
            <person name="Sandor L."/>
            <person name="Lee J."/>
            <person name="Lipzen A."/>
            <person name="Pangilinan J."/>
            <person name="LaButti K."/>
            <person name="Hainaut M."/>
            <person name="Henrissat B."/>
            <person name="Grigoriev I.V."/>
            <person name="Spatafora J.W."/>
            <person name="Aime M.C."/>
        </authorList>
    </citation>
    <scope>NUCLEOTIDE SEQUENCE [LARGE SCALE GENOMIC DNA]</scope>
    <source>
        <strain evidence="5 6">MCA 4198</strain>
    </source>
</reference>
<keyword evidence="1 2" id="KW-0963">Cytoplasm</keyword>
<dbReference type="CDD" id="cd15466">
    <property type="entry name" value="CLU-central"/>
    <property type="match status" value="1"/>
</dbReference>
<evidence type="ECO:0000313" key="5">
    <source>
        <dbReference type="EMBL" id="PWN94012.1"/>
    </source>
</evidence>
<accession>A0A316YY13</accession>
<dbReference type="OrthoDB" id="771227at2759"/>
<feature type="region of interest" description="Disordered" evidence="3">
    <location>
        <begin position="186"/>
        <end position="215"/>
    </location>
</feature>
<dbReference type="EMBL" id="KZ819634">
    <property type="protein sequence ID" value="PWN94012.1"/>
    <property type="molecule type" value="Genomic_DNA"/>
</dbReference>
<evidence type="ECO:0000256" key="1">
    <source>
        <dbReference type="ARBA" id="ARBA00022490"/>
    </source>
</evidence>
<feature type="compositionally biased region" description="Basic and acidic residues" evidence="3">
    <location>
        <begin position="186"/>
        <end position="202"/>
    </location>
</feature>
<dbReference type="InParanoid" id="A0A316YY13"/>
<dbReference type="FunCoup" id="A0A316YY13">
    <property type="interactions" value="426"/>
</dbReference>